<dbReference type="SMART" id="SM00388">
    <property type="entry name" value="HisKA"/>
    <property type="match status" value="1"/>
</dbReference>
<evidence type="ECO:0000256" key="2">
    <source>
        <dbReference type="ARBA" id="ARBA00004370"/>
    </source>
</evidence>
<dbReference type="SMART" id="SM00387">
    <property type="entry name" value="HATPase_c"/>
    <property type="match status" value="1"/>
</dbReference>
<dbReference type="SMART" id="SM00304">
    <property type="entry name" value="HAMP"/>
    <property type="match status" value="1"/>
</dbReference>
<dbReference type="InterPro" id="IPR003594">
    <property type="entry name" value="HATPase_dom"/>
</dbReference>
<feature type="coiled-coil region" evidence="10">
    <location>
        <begin position="50"/>
        <end position="110"/>
    </location>
</feature>
<evidence type="ECO:0000256" key="8">
    <source>
        <dbReference type="ARBA" id="ARBA00022840"/>
    </source>
</evidence>
<dbReference type="InterPro" id="IPR005467">
    <property type="entry name" value="His_kinase_dom"/>
</dbReference>
<dbReference type="KEGG" id="hch:HCH_01429"/>
<keyword evidence="12" id="KW-0472">Membrane</keyword>
<dbReference type="Pfam" id="PF02518">
    <property type="entry name" value="HATPase_c"/>
    <property type="match status" value="1"/>
</dbReference>
<evidence type="ECO:0000256" key="1">
    <source>
        <dbReference type="ARBA" id="ARBA00000085"/>
    </source>
</evidence>
<dbReference type="SUPFAM" id="SSF158472">
    <property type="entry name" value="HAMP domain-like"/>
    <property type="match status" value="1"/>
</dbReference>
<dbReference type="SUPFAM" id="SSF55874">
    <property type="entry name" value="ATPase domain of HSP90 chaperone/DNA topoisomerase II/histidine kinase"/>
    <property type="match status" value="1"/>
</dbReference>
<proteinExistence type="predicted"/>
<dbReference type="Proteomes" id="UP000000238">
    <property type="component" value="Chromosome"/>
</dbReference>
<evidence type="ECO:0000256" key="5">
    <source>
        <dbReference type="ARBA" id="ARBA00022679"/>
    </source>
</evidence>
<dbReference type="GO" id="GO:0005524">
    <property type="term" value="F:ATP binding"/>
    <property type="evidence" value="ECO:0007669"/>
    <property type="project" value="UniProtKB-KW"/>
</dbReference>
<dbReference type="SUPFAM" id="SSF47384">
    <property type="entry name" value="Homodimeric domain of signal transducing histidine kinase"/>
    <property type="match status" value="1"/>
</dbReference>
<comment type="catalytic activity">
    <reaction evidence="1">
        <text>ATP + protein L-histidine = ADP + protein N-phospho-L-histidine.</text>
        <dbReference type="EC" id="2.7.13.3"/>
    </reaction>
</comment>
<keyword evidence="8" id="KW-0067">ATP-binding</keyword>
<keyword evidence="10" id="KW-0175">Coiled coil</keyword>
<dbReference type="PROSITE" id="PS50885">
    <property type="entry name" value="HAMP"/>
    <property type="match status" value="1"/>
</dbReference>
<evidence type="ECO:0000256" key="12">
    <source>
        <dbReference type="SAM" id="Phobius"/>
    </source>
</evidence>
<dbReference type="GO" id="GO:0030295">
    <property type="term" value="F:protein kinase activator activity"/>
    <property type="evidence" value="ECO:0007669"/>
    <property type="project" value="TreeGrafter"/>
</dbReference>
<name>Q2SM34_HAHCH</name>
<evidence type="ECO:0000256" key="11">
    <source>
        <dbReference type="SAM" id="MobiDB-lite"/>
    </source>
</evidence>
<feature type="transmembrane region" description="Helical" evidence="12">
    <location>
        <begin position="206"/>
        <end position="229"/>
    </location>
</feature>
<dbReference type="EC" id="2.7.13.3" evidence="3"/>
<dbReference type="AlphaFoldDB" id="Q2SM34"/>
<dbReference type="RefSeq" id="WP_011395363.1">
    <property type="nucleotide sequence ID" value="NC_007645.1"/>
</dbReference>
<dbReference type="Gene3D" id="3.30.565.10">
    <property type="entry name" value="Histidine kinase-like ATPase, C-terminal domain"/>
    <property type="match status" value="1"/>
</dbReference>
<feature type="region of interest" description="Disordered" evidence="11">
    <location>
        <begin position="128"/>
        <end position="147"/>
    </location>
</feature>
<accession>Q2SM34</accession>
<evidence type="ECO:0000256" key="6">
    <source>
        <dbReference type="ARBA" id="ARBA00022741"/>
    </source>
</evidence>
<dbReference type="HOGENOM" id="CLU_000445_89_23_6"/>
<dbReference type="InterPro" id="IPR003661">
    <property type="entry name" value="HisK_dim/P_dom"/>
</dbReference>
<dbReference type="PANTHER" id="PTHR42878">
    <property type="entry name" value="TWO-COMPONENT HISTIDINE KINASE"/>
    <property type="match status" value="1"/>
</dbReference>
<dbReference type="EMBL" id="CP000155">
    <property type="protein sequence ID" value="ABC28290.1"/>
    <property type="molecule type" value="Genomic_DNA"/>
</dbReference>
<comment type="subcellular location">
    <subcellularLocation>
        <location evidence="2">Membrane</location>
    </subcellularLocation>
</comment>
<reference evidence="15 16" key="1">
    <citation type="journal article" date="2005" name="Nucleic Acids Res.">
        <title>Genomic blueprint of Hahella chejuensis, a marine microbe producing an algicidal agent.</title>
        <authorList>
            <person name="Jeong H."/>
            <person name="Yim J.H."/>
            <person name="Lee C."/>
            <person name="Choi S.-H."/>
            <person name="Park Y.K."/>
            <person name="Yoon S.H."/>
            <person name="Hur C.-G."/>
            <person name="Kang H.-Y."/>
            <person name="Kim D."/>
            <person name="Lee H.H."/>
            <person name="Park K.H."/>
            <person name="Park S.-H."/>
            <person name="Park H.-S."/>
            <person name="Lee H.K."/>
            <person name="Oh T.K."/>
            <person name="Kim J.F."/>
        </authorList>
    </citation>
    <scope>NUCLEOTIDE SEQUENCE [LARGE SCALE GENOMIC DNA]</scope>
    <source>
        <strain evidence="15 16">KCTC 2396</strain>
    </source>
</reference>
<evidence type="ECO:0000256" key="7">
    <source>
        <dbReference type="ARBA" id="ARBA00022777"/>
    </source>
</evidence>
<feature type="transmembrane region" description="Helical" evidence="12">
    <location>
        <begin position="14"/>
        <end position="34"/>
    </location>
</feature>
<evidence type="ECO:0000313" key="15">
    <source>
        <dbReference type="EMBL" id="ABC28290.1"/>
    </source>
</evidence>
<evidence type="ECO:0000256" key="3">
    <source>
        <dbReference type="ARBA" id="ARBA00012438"/>
    </source>
</evidence>
<evidence type="ECO:0000313" key="16">
    <source>
        <dbReference type="Proteomes" id="UP000000238"/>
    </source>
</evidence>
<dbReference type="STRING" id="349521.HCH_01429"/>
<dbReference type="Gene3D" id="1.10.287.130">
    <property type="match status" value="1"/>
</dbReference>
<dbReference type="InterPro" id="IPR036890">
    <property type="entry name" value="HATPase_C_sf"/>
</dbReference>
<evidence type="ECO:0000256" key="4">
    <source>
        <dbReference type="ARBA" id="ARBA00022553"/>
    </source>
</evidence>
<dbReference type="Gene3D" id="6.10.340.10">
    <property type="match status" value="1"/>
</dbReference>
<keyword evidence="12" id="KW-1133">Transmembrane helix</keyword>
<dbReference type="InterPro" id="IPR003660">
    <property type="entry name" value="HAMP_dom"/>
</dbReference>
<organism evidence="15 16">
    <name type="scientific">Hahella chejuensis (strain KCTC 2396)</name>
    <dbReference type="NCBI Taxonomy" id="349521"/>
    <lineage>
        <taxon>Bacteria</taxon>
        <taxon>Pseudomonadati</taxon>
        <taxon>Pseudomonadota</taxon>
        <taxon>Gammaproteobacteria</taxon>
        <taxon>Oceanospirillales</taxon>
        <taxon>Hahellaceae</taxon>
        <taxon>Hahella</taxon>
    </lineage>
</organism>
<sequence>MGFPFYSISLTRQWALGMLLAVAPLIVAVGYAIWSMDKHNRRQNELVESTAAINRQMSALQELVKELERSARQFVVLQDARFEKIYGEKYAKLQEQAMALERNIGSAKMSDMVSQLLRVTHRSALSITSPDKRDAAPEQLSTPKGVEAEETLNEVVGPEFEANSLGRLTAIFNSAAEITSNITVLANDALNASLAEQKEGFRTTQWWLAILGLLALPASFVIMVIWSYVITRPLNNLSQTIRRIGEGELEGSAKVEGPEEFQVLGKRLEWLRENLELIEQQKSTFLRHVTHELKTPLAAIFEASALLTEEIPGPLTGEQRKVVEILFNNATRLQEMIQQLLNFNSVRLAAGGPRQSLELPDFLHKSIERYRSLANANQVYIEIPKTSIHVESDLVLLEMIFNNLLSNAIHFSPPGSRIALGWGKTEAEDEPAGWWLEVRDQGPGISKHDKEKIFTPFFQGDNKRQGATKGSGLGLAIVAECLRHLGGDIQVMDEEPNGTRFYISFTDYT</sequence>
<dbReference type="CDD" id="cd00082">
    <property type="entry name" value="HisKA"/>
    <property type="match status" value="1"/>
</dbReference>
<dbReference type="CDD" id="cd06225">
    <property type="entry name" value="HAMP"/>
    <property type="match status" value="1"/>
</dbReference>
<feature type="domain" description="HAMP" evidence="14">
    <location>
        <begin position="228"/>
        <end position="280"/>
    </location>
</feature>
<dbReference type="eggNOG" id="COG2205">
    <property type="taxonomic scope" value="Bacteria"/>
</dbReference>
<dbReference type="Pfam" id="PF00512">
    <property type="entry name" value="HisKA"/>
    <property type="match status" value="1"/>
</dbReference>
<dbReference type="PANTHER" id="PTHR42878:SF7">
    <property type="entry name" value="SENSOR HISTIDINE KINASE GLRK"/>
    <property type="match status" value="1"/>
</dbReference>
<dbReference type="eggNOG" id="COG3850">
    <property type="taxonomic scope" value="Bacteria"/>
</dbReference>
<dbReference type="Pfam" id="PF00672">
    <property type="entry name" value="HAMP"/>
    <property type="match status" value="1"/>
</dbReference>
<keyword evidence="7 15" id="KW-0418">Kinase</keyword>
<keyword evidence="16" id="KW-1185">Reference proteome</keyword>
<protein>
    <recommendedName>
        <fullName evidence="3">histidine kinase</fullName>
        <ecNumber evidence="3">2.7.13.3</ecNumber>
    </recommendedName>
</protein>
<gene>
    <name evidence="15" type="ordered locus">HCH_01429</name>
</gene>
<feature type="domain" description="Histidine kinase" evidence="13">
    <location>
        <begin position="288"/>
        <end position="509"/>
    </location>
</feature>
<dbReference type="InterPro" id="IPR004358">
    <property type="entry name" value="Sig_transdc_His_kin-like_C"/>
</dbReference>
<keyword evidence="5" id="KW-0808">Transferase</keyword>
<dbReference type="PROSITE" id="PS50109">
    <property type="entry name" value="HIS_KIN"/>
    <property type="match status" value="1"/>
</dbReference>
<dbReference type="PRINTS" id="PR00344">
    <property type="entry name" value="BCTRLSENSOR"/>
</dbReference>
<dbReference type="InterPro" id="IPR050351">
    <property type="entry name" value="BphY/WalK/GraS-like"/>
</dbReference>
<dbReference type="GO" id="GO:0016020">
    <property type="term" value="C:membrane"/>
    <property type="evidence" value="ECO:0007669"/>
    <property type="project" value="UniProtKB-SubCell"/>
</dbReference>
<evidence type="ECO:0000259" key="13">
    <source>
        <dbReference type="PROSITE" id="PS50109"/>
    </source>
</evidence>
<keyword evidence="6" id="KW-0547">Nucleotide-binding</keyword>
<dbReference type="GO" id="GO:0000156">
    <property type="term" value="F:phosphorelay response regulator activity"/>
    <property type="evidence" value="ECO:0007669"/>
    <property type="project" value="TreeGrafter"/>
</dbReference>
<keyword evidence="4" id="KW-0597">Phosphoprotein</keyword>
<dbReference type="GO" id="GO:0000155">
    <property type="term" value="F:phosphorelay sensor kinase activity"/>
    <property type="evidence" value="ECO:0007669"/>
    <property type="project" value="InterPro"/>
</dbReference>
<evidence type="ECO:0000259" key="14">
    <source>
        <dbReference type="PROSITE" id="PS50885"/>
    </source>
</evidence>
<evidence type="ECO:0000256" key="10">
    <source>
        <dbReference type="SAM" id="Coils"/>
    </source>
</evidence>
<evidence type="ECO:0000256" key="9">
    <source>
        <dbReference type="ARBA" id="ARBA00023012"/>
    </source>
</evidence>
<dbReference type="GO" id="GO:0007234">
    <property type="term" value="P:osmosensory signaling via phosphorelay pathway"/>
    <property type="evidence" value="ECO:0007669"/>
    <property type="project" value="TreeGrafter"/>
</dbReference>
<keyword evidence="9" id="KW-0902">Two-component regulatory system</keyword>
<dbReference type="InterPro" id="IPR036097">
    <property type="entry name" value="HisK_dim/P_sf"/>
</dbReference>
<keyword evidence="12" id="KW-0812">Transmembrane</keyword>